<comment type="similarity">
    <text evidence="2">Belongs to the nucleobase:cation symporter-2 (NCS2) (TC 2.A.40) family.</text>
</comment>
<evidence type="ECO:0000313" key="9">
    <source>
        <dbReference type="Proteomes" id="UP001527882"/>
    </source>
</evidence>
<gene>
    <name evidence="8" type="ORF">O9H85_30835</name>
</gene>
<dbReference type="NCBIfam" id="NF037981">
    <property type="entry name" value="NCS2_1"/>
    <property type="match status" value="1"/>
</dbReference>
<evidence type="ECO:0000256" key="7">
    <source>
        <dbReference type="SAM" id="Phobius"/>
    </source>
</evidence>
<dbReference type="EMBL" id="JAQAGZ010000026">
    <property type="protein sequence ID" value="MCZ8516698.1"/>
    <property type="molecule type" value="Genomic_DNA"/>
</dbReference>
<feature type="transmembrane region" description="Helical" evidence="7">
    <location>
        <begin position="190"/>
        <end position="207"/>
    </location>
</feature>
<dbReference type="PANTHER" id="PTHR42810">
    <property type="entry name" value="PURINE PERMEASE C1399.01C-RELATED"/>
    <property type="match status" value="1"/>
</dbReference>
<keyword evidence="4 7" id="KW-0812">Transmembrane</keyword>
<keyword evidence="3" id="KW-0813">Transport</keyword>
<dbReference type="Proteomes" id="UP001527882">
    <property type="component" value="Unassembled WGS sequence"/>
</dbReference>
<evidence type="ECO:0000256" key="1">
    <source>
        <dbReference type="ARBA" id="ARBA00004141"/>
    </source>
</evidence>
<feature type="transmembrane region" description="Helical" evidence="7">
    <location>
        <begin position="68"/>
        <end position="88"/>
    </location>
</feature>
<feature type="transmembrane region" description="Helical" evidence="7">
    <location>
        <begin position="100"/>
        <end position="121"/>
    </location>
</feature>
<feature type="transmembrane region" description="Helical" evidence="7">
    <location>
        <begin position="127"/>
        <end position="153"/>
    </location>
</feature>
<keyword evidence="9" id="KW-1185">Reference proteome</keyword>
<dbReference type="Pfam" id="PF00860">
    <property type="entry name" value="Xan_ur_permease"/>
    <property type="match status" value="1"/>
</dbReference>
<feature type="transmembrane region" description="Helical" evidence="7">
    <location>
        <begin position="319"/>
        <end position="339"/>
    </location>
</feature>
<organism evidence="8 9">
    <name type="scientific">Paenibacillus gyeongsangnamensis</name>
    <dbReference type="NCBI Taxonomy" id="3388067"/>
    <lineage>
        <taxon>Bacteria</taxon>
        <taxon>Bacillati</taxon>
        <taxon>Bacillota</taxon>
        <taxon>Bacilli</taxon>
        <taxon>Bacillales</taxon>
        <taxon>Paenibacillaceae</taxon>
        <taxon>Paenibacillus</taxon>
    </lineage>
</organism>
<proteinExistence type="inferred from homology"/>
<accession>A0ABT4QII5</accession>
<protein>
    <submittedName>
        <fullName evidence="8">Purine/pyrimidine permease</fullName>
    </submittedName>
</protein>
<feature type="transmembrane region" description="Helical" evidence="7">
    <location>
        <begin position="41"/>
        <end position="62"/>
    </location>
</feature>
<evidence type="ECO:0000256" key="2">
    <source>
        <dbReference type="ARBA" id="ARBA00008821"/>
    </source>
</evidence>
<reference evidence="8 9" key="1">
    <citation type="submission" date="2022-12" db="EMBL/GenBank/DDBJ databases">
        <title>Draft genome sequence of Paenibacillus sp. dW9.</title>
        <authorList>
            <person name="Choi E.-W."/>
            <person name="Kim D.-U."/>
        </authorList>
    </citation>
    <scope>NUCLEOTIDE SEQUENCE [LARGE SCALE GENOMIC DNA]</scope>
    <source>
        <strain evidence="9">dW9</strain>
    </source>
</reference>
<feature type="transmembrane region" description="Helical" evidence="7">
    <location>
        <begin position="345"/>
        <end position="364"/>
    </location>
</feature>
<feature type="transmembrane region" description="Helical" evidence="7">
    <location>
        <begin position="239"/>
        <end position="260"/>
    </location>
</feature>
<dbReference type="PANTHER" id="PTHR42810:SF1">
    <property type="entry name" value="PURINE PERMEASE YWDJ-RELATED"/>
    <property type="match status" value="1"/>
</dbReference>
<keyword evidence="5 7" id="KW-1133">Transmembrane helix</keyword>
<keyword evidence="6 7" id="KW-0472">Membrane</keyword>
<comment type="caution">
    <text evidence="8">The sequence shown here is derived from an EMBL/GenBank/DDBJ whole genome shotgun (WGS) entry which is preliminary data.</text>
</comment>
<evidence type="ECO:0000256" key="3">
    <source>
        <dbReference type="ARBA" id="ARBA00022448"/>
    </source>
</evidence>
<evidence type="ECO:0000256" key="6">
    <source>
        <dbReference type="ARBA" id="ARBA00023136"/>
    </source>
</evidence>
<dbReference type="RefSeq" id="WP_269885232.1">
    <property type="nucleotide sequence ID" value="NZ_JAQAGZ010000026.1"/>
</dbReference>
<dbReference type="InterPro" id="IPR006043">
    <property type="entry name" value="NCS2"/>
</dbReference>
<sequence length="443" mass="47265">MKHLAIGTGIFSLQWFVFLVANSLMLPIVVGKIFHMPTEEIVGLIQRMFFVVGLSSLISARFGHRVPIADGPAGIWLGIFILLGQLAASQGTDQYATLQLLEGGMLITGVTVVLIGFSGWIHQLLKVFTPLVTGVYLISLTIQLCGTLLNGMIGASDASVPNHTANAIVSFGVFFVVFALSVWGKGWMKSYAVLIGVIVGWIVYATVNGFGNVPTSGSIVNLPDVFAWGMPKLDGGMTVTAVMVAFILISSVIASMAAMHQVLGEQEQTDRKFTPLDRGGVVAGISNILCSLFSTIGVVPLSISAGFVRLTGQRRLVPFYIACIALIVVSFVPGIYSLLSLLPAQVAYAAMFATFAQMIGIGLISILKMPLDERRLTIHSLSLSLGTGVMFLPQSLFSSLPTIFQYLLSNGVIVGMLVALLLEQSWKPKPQTVASVPNNVKSA</sequence>
<feature type="transmembrane region" description="Helical" evidence="7">
    <location>
        <begin position="403"/>
        <end position="422"/>
    </location>
</feature>
<feature type="transmembrane region" description="Helical" evidence="7">
    <location>
        <begin position="6"/>
        <end position="29"/>
    </location>
</feature>
<feature type="transmembrane region" description="Helical" evidence="7">
    <location>
        <begin position="165"/>
        <end position="184"/>
    </location>
</feature>
<feature type="transmembrane region" description="Helical" evidence="7">
    <location>
        <begin position="280"/>
        <end position="307"/>
    </location>
</feature>
<evidence type="ECO:0000256" key="4">
    <source>
        <dbReference type="ARBA" id="ARBA00022692"/>
    </source>
</evidence>
<comment type="subcellular location">
    <subcellularLocation>
        <location evidence="1">Membrane</location>
        <topology evidence="1">Multi-pass membrane protein</topology>
    </subcellularLocation>
</comment>
<evidence type="ECO:0000313" key="8">
    <source>
        <dbReference type="EMBL" id="MCZ8516698.1"/>
    </source>
</evidence>
<name>A0ABT4QII5_9BACL</name>
<evidence type="ECO:0000256" key="5">
    <source>
        <dbReference type="ARBA" id="ARBA00022989"/>
    </source>
</evidence>